<evidence type="ECO:0000313" key="2">
    <source>
        <dbReference type="EMBL" id="CCF32884.1"/>
    </source>
</evidence>
<sequence length="275" mass="29744">SGPRWTEHETNPAPEVMVHSAPEPVHIPMNVGNNSSNNGIPVEPDGDIAVPNDAERAVRLDSERRLRLWNWKIITGTCIGLIILAITIPVVVTVTATNRGRNGDNVETTAALSATSFPGPSITSSSYTTDPSPSSTLNPVSNLLCRCRLAIEYLLYQIANHLRMQAPECVRTKFIKSVTWIGIDQSMGGWDFNLHPARTAEECCTICHQSTHDGCNGWLYMPEKSFTPECSIIHGFSGPTKSDSCPNGRPGIVFAKTDDKDSYGGPGPCAGLVRG</sequence>
<protein>
    <submittedName>
        <fullName evidence="2">Uncharacterized protein</fullName>
    </submittedName>
</protein>
<proteinExistence type="predicted"/>
<dbReference type="HOGENOM" id="CLU_1111303_0_0_1"/>
<evidence type="ECO:0000313" key="3">
    <source>
        <dbReference type="Proteomes" id="UP000007174"/>
    </source>
</evidence>
<name>H1UY33_COLHI</name>
<gene>
    <name evidence="2" type="ORF">CH063_00126</name>
</gene>
<dbReference type="EMBL" id="CACQ02000569">
    <property type="protein sequence ID" value="CCF32884.1"/>
    <property type="molecule type" value="Genomic_DNA"/>
</dbReference>
<keyword evidence="1" id="KW-1133">Transmembrane helix</keyword>
<dbReference type="Proteomes" id="UP000007174">
    <property type="component" value="Unassembled WGS sequence"/>
</dbReference>
<dbReference type="AlphaFoldDB" id="H1UY33"/>
<feature type="transmembrane region" description="Helical" evidence="1">
    <location>
        <begin position="69"/>
        <end position="92"/>
    </location>
</feature>
<keyword evidence="1" id="KW-0812">Transmembrane</keyword>
<accession>H1UY33</accession>
<keyword evidence="1" id="KW-0472">Membrane</keyword>
<reference evidence="3" key="1">
    <citation type="journal article" date="2012" name="Nat. Genet.">
        <title>Lifestyle transitions in plant pathogenic Colletotrichum fungi deciphered by genome and transcriptome analyses.</title>
        <authorList>
            <person name="O'Connell R.J."/>
            <person name="Thon M.R."/>
            <person name="Hacquard S."/>
            <person name="Amyotte S.G."/>
            <person name="Kleemann J."/>
            <person name="Torres M.F."/>
            <person name="Damm U."/>
            <person name="Buiate E.A."/>
            <person name="Epstein L."/>
            <person name="Alkan N."/>
            <person name="Altmueller J."/>
            <person name="Alvarado-Balderrama L."/>
            <person name="Bauser C.A."/>
            <person name="Becker C."/>
            <person name="Birren B.W."/>
            <person name="Chen Z."/>
            <person name="Choi J."/>
            <person name="Crouch J.A."/>
            <person name="Duvick J.P."/>
            <person name="Farman M.A."/>
            <person name="Gan P."/>
            <person name="Heiman D."/>
            <person name="Henrissat B."/>
            <person name="Howard R.J."/>
            <person name="Kabbage M."/>
            <person name="Koch C."/>
            <person name="Kracher B."/>
            <person name="Kubo Y."/>
            <person name="Law A.D."/>
            <person name="Lebrun M.-H."/>
            <person name="Lee Y.-H."/>
            <person name="Miyara I."/>
            <person name="Moore N."/>
            <person name="Neumann U."/>
            <person name="Nordstroem K."/>
            <person name="Panaccione D.G."/>
            <person name="Panstruga R."/>
            <person name="Place M."/>
            <person name="Proctor R.H."/>
            <person name="Prusky D."/>
            <person name="Rech G."/>
            <person name="Reinhardt R."/>
            <person name="Rollins J.A."/>
            <person name="Rounsley S."/>
            <person name="Schardl C.L."/>
            <person name="Schwartz D.C."/>
            <person name="Shenoy N."/>
            <person name="Shirasu K."/>
            <person name="Sikhakolli U.R."/>
            <person name="Stueber K."/>
            <person name="Sukno S.A."/>
            <person name="Sweigard J.A."/>
            <person name="Takano Y."/>
            <person name="Takahara H."/>
            <person name="Trail F."/>
            <person name="van der Does H.C."/>
            <person name="Voll L.M."/>
            <person name="Will I."/>
            <person name="Young S."/>
            <person name="Zeng Q."/>
            <person name="Zhang J."/>
            <person name="Zhou S."/>
            <person name="Dickman M.B."/>
            <person name="Schulze-Lefert P."/>
            <person name="Ver Loren van Themaat E."/>
            <person name="Ma L.-J."/>
            <person name="Vaillancourt L.J."/>
        </authorList>
    </citation>
    <scope>NUCLEOTIDE SEQUENCE [LARGE SCALE GENOMIC DNA]</scope>
    <source>
        <strain evidence="3">IMI 349063</strain>
    </source>
</reference>
<organism evidence="2 3">
    <name type="scientific">Colletotrichum higginsianum (strain IMI 349063)</name>
    <name type="common">Crucifer anthracnose fungus</name>
    <dbReference type="NCBI Taxonomy" id="759273"/>
    <lineage>
        <taxon>Eukaryota</taxon>
        <taxon>Fungi</taxon>
        <taxon>Dikarya</taxon>
        <taxon>Ascomycota</taxon>
        <taxon>Pezizomycotina</taxon>
        <taxon>Sordariomycetes</taxon>
        <taxon>Hypocreomycetidae</taxon>
        <taxon>Glomerellales</taxon>
        <taxon>Glomerellaceae</taxon>
        <taxon>Colletotrichum</taxon>
        <taxon>Colletotrichum destructivum species complex</taxon>
    </lineage>
</organism>
<dbReference type="eggNOG" id="ENOG502T386">
    <property type="taxonomic scope" value="Eukaryota"/>
</dbReference>
<evidence type="ECO:0000256" key="1">
    <source>
        <dbReference type="SAM" id="Phobius"/>
    </source>
</evidence>
<dbReference type="VEuPathDB" id="FungiDB:CH63R_07671"/>
<feature type="non-terminal residue" evidence="2">
    <location>
        <position position="275"/>
    </location>
</feature>